<evidence type="ECO:0000256" key="12">
    <source>
        <dbReference type="ARBA" id="ARBA00034704"/>
    </source>
</evidence>
<evidence type="ECO:0000256" key="4">
    <source>
        <dbReference type="ARBA" id="ARBA00022701"/>
    </source>
</evidence>
<dbReference type="GO" id="GO:0005876">
    <property type="term" value="C:spindle microtubule"/>
    <property type="evidence" value="ECO:0007669"/>
    <property type="project" value="TreeGrafter"/>
</dbReference>
<feature type="compositionally biased region" description="Basic and acidic residues" evidence="15">
    <location>
        <begin position="932"/>
        <end position="957"/>
    </location>
</feature>
<keyword evidence="11" id="KW-0131">Cell cycle</keyword>
<dbReference type="CDD" id="cd01364">
    <property type="entry name" value="KISc_BimC_Eg5"/>
    <property type="match status" value="1"/>
</dbReference>
<dbReference type="GO" id="GO:0051301">
    <property type="term" value="P:cell division"/>
    <property type="evidence" value="ECO:0007669"/>
    <property type="project" value="UniProtKB-KW"/>
</dbReference>
<feature type="region of interest" description="Disordered" evidence="15">
    <location>
        <begin position="1"/>
        <end position="91"/>
    </location>
</feature>
<organism evidence="17 18">
    <name type="scientific">Jaminaea rosea</name>
    <dbReference type="NCBI Taxonomy" id="1569628"/>
    <lineage>
        <taxon>Eukaryota</taxon>
        <taxon>Fungi</taxon>
        <taxon>Dikarya</taxon>
        <taxon>Basidiomycota</taxon>
        <taxon>Ustilaginomycotina</taxon>
        <taxon>Exobasidiomycetes</taxon>
        <taxon>Microstromatales</taxon>
        <taxon>Microstromatales incertae sedis</taxon>
        <taxon>Jaminaea</taxon>
    </lineage>
</organism>
<comment type="similarity">
    <text evidence="12">Belongs to the TRAFAC class myosin-kinesin ATPase superfamily. Kinesin family. KIN-5/BimC subfamily.</text>
</comment>
<evidence type="ECO:0000313" key="18">
    <source>
        <dbReference type="Proteomes" id="UP000245884"/>
    </source>
</evidence>
<accession>A0A316UQB0</accession>
<keyword evidence="6" id="KW-0498">Mitosis</keyword>
<dbReference type="SUPFAM" id="SSF52540">
    <property type="entry name" value="P-loop containing nucleoside triphosphate hydrolases"/>
    <property type="match status" value="1"/>
</dbReference>
<keyword evidence="18" id="KW-1185">Reference proteome</keyword>
<proteinExistence type="inferred from homology"/>
<dbReference type="InterPro" id="IPR047241">
    <property type="entry name" value="KIF11-like_kin_motor_dom"/>
</dbReference>
<dbReference type="GO" id="GO:0007018">
    <property type="term" value="P:microtubule-based movement"/>
    <property type="evidence" value="ECO:0007669"/>
    <property type="project" value="InterPro"/>
</dbReference>
<evidence type="ECO:0000256" key="1">
    <source>
        <dbReference type="ARBA" id="ARBA00004245"/>
    </source>
</evidence>
<dbReference type="InterPro" id="IPR036961">
    <property type="entry name" value="Kinesin_motor_dom_sf"/>
</dbReference>
<dbReference type="GO" id="GO:0000073">
    <property type="term" value="P:initial mitotic spindle pole body separation"/>
    <property type="evidence" value="ECO:0007669"/>
    <property type="project" value="TreeGrafter"/>
</dbReference>
<feature type="compositionally biased region" description="Low complexity" evidence="15">
    <location>
        <begin position="28"/>
        <end position="53"/>
    </location>
</feature>
<evidence type="ECO:0000256" key="2">
    <source>
        <dbReference type="ARBA" id="ARBA00022490"/>
    </source>
</evidence>
<dbReference type="GO" id="GO:0005524">
    <property type="term" value="F:ATP binding"/>
    <property type="evidence" value="ECO:0007669"/>
    <property type="project" value="UniProtKB-UniRule"/>
</dbReference>
<evidence type="ECO:0000256" key="11">
    <source>
        <dbReference type="ARBA" id="ARBA00023306"/>
    </source>
</evidence>
<evidence type="ECO:0000256" key="5">
    <source>
        <dbReference type="ARBA" id="ARBA00022741"/>
    </source>
</evidence>
<dbReference type="PROSITE" id="PS00411">
    <property type="entry name" value="KINESIN_MOTOR_1"/>
    <property type="match status" value="1"/>
</dbReference>
<feature type="domain" description="Kinesin motor" evidence="16">
    <location>
        <begin position="91"/>
        <end position="446"/>
    </location>
</feature>
<keyword evidence="10" id="KW-0206">Cytoskeleton</keyword>
<dbReference type="PANTHER" id="PTHR47970:SF12">
    <property type="entry name" value="KINESIN FAMILY MEMBER 11"/>
    <property type="match status" value="1"/>
</dbReference>
<dbReference type="InterPro" id="IPR019821">
    <property type="entry name" value="Kinesin_motor_CS"/>
</dbReference>
<feature type="compositionally biased region" description="Acidic residues" evidence="15">
    <location>
        <begin position="1114"/>
        <end position="1139"/>
    </location>
</feature>
<dbReference type="InterPro" id="IPR001752">
    <property type="entry name" value="Kinesin_motor_dom"/>
</dbReference>
<keyword evidence="7 13" id="KW-0067">ATP-binding</keyword>
<feature type="compositionally biased region" description="Low complexity" evidence="15">
    <location>
        <begin position="1208"/>
        <end position="1217"/>
    </location>
</feature>
<sequence>MSAPLRRGGAPPLSGRPGQPTAAKRIPSSQSQSQSLRSSTSSSLRSSDLEPSSAGPSSPKRGPSAMRAPSTASRRPTATNGASAAGDDESNIKVAVRVRGQAPGEPAPTAAILNTSGPRCSQIHVQLEPPPVSSLSSIPSSSLVTPADAPREKTYNFDNVFGPEADQGMIYQTVVTPVLQEVMSGYNCTIFAYGQTGTGKTHTMEGDLTSQVGTYSSEAGIIPRTLYRLFHQLELSYAEYSVHASFVELYNEELRDLLSPDLPAPLTSGGLKMFDDKSRGVVIQGLEDTPMRDAAHGLDLLRRGSQKRQIAATRCNESSSRSHSVFTLTVHTKETTSKGEDVLRVGKLNLVDLAGSENIGRSGAENKRAREAGMINQSLLTLGRVINALVEKSTHIPYRESKLTRLLQESLGGRTKTCIIATVSQEKANLEETLSTLDYALRAKSIRNRPEMNSRMTRAGLIMEYVKEIERLKRDVLAARSKEGFFLSNESWKEVQDESDARKNAADELRRLVEVAESKRASLQEQFEQNMQLLVKREGEYKSVKSECAAKKLELDGVIEQARSLEEALKEEVELREAYRNSERKLNRIAAGLREQAKEDESDLGGLWAKLERKAAVEATNERVVGEYRRGVEDITAQLEGKARDFEASHQDFASTLGASIEAFSQREASSLETCRQVMADRLAALQKQATKLGREHDAGHANVSTLVTAIEEARTSLEASLQSQSSSLAEEWKTFEASMSDTLASSSVNTRKALHSMAELISQMGKQTQQHVAEQGQQLEELRGEVEQAAQREVEGLKEQNAALVAMLEEERSRAAVSREALAKSIGELLLAHTEERDRSLSTAVDSLRTKSAAAEDSVATSAQSHDARLASLGKRSADHASAIEEREKQARKYRKRGEAALESGDEAVKTSLASWSQRVEACTQGTGSAMEEHEKATRQAQKEAEERASKCKEEQARRLGQIVDGVQQSHSTASEQLSSTLSALSTHQADATTLLGAHSTGASSYLSQASSALTSLRSQAQSYLTDYFARDVPTGSTPQKRDPAHAQEPPQWRLVPGVRQRALEQYRHLVAKKQQAQAGAPRPSGASDATNGTLPDDTRETVDIDGLRHEDGEDVDADEALEEELEEEEEDEVEDSLTDITAVAATGAGRDSSTGESSDETVKLGASTRRRTAVQPAQRRTASGRAALSEKNVDPNVVELVAAGDAAGKAAKGKAVPLASRRTTRAT</sequence>
<evidence type="ECO:0000256" key="8">
    <source>
        <dbReference type="ARBA" id="ARBA00023054"/>
    </source>
</evidence>
<name>A0A316UQB0_9BASI</name>
<evidence type="ECO:0000256" key="10">
    <source>
        <dbReference type="ARBA" id="ARBA00023212"/>
    </source>
</evidence>
<evidence type="ECO:0000256" key="13">
    <source>
        <dbReference type="PROSITE-ProRule" id="PRU00283"/>
    </source>
</evidence>
<feature type="region of interest" description="Disordered" evidence="15">
    <location>
        <begin position="1032"/>
        <end position="1054"/>
    </location>
</feature>
<evidence type="ECO:0000259" key="16">
    <source>
        <dbReference type="PROSITE" id="PS50067"/>
    </source>
</evidence>
<keyword evidence="5 13" id="KW-0547">Nucleotide-binding</keyword>
<dbReference type="GO" id="GO:0008574">
    <property type="term" value="F:plus-end-directed microtubule motor activity"/>
    <property type="evidence" value="ECO:0007669"/>
    <property type="project" value="TreeGrafter"/>
</dbReference>
<evidence type="ECO:0000256" key="3">
    <source>
        <dbReference type="ARBA" id="ARBA00022618"/>
    </source>
</evidence>
<evidence type="ECO:0000256" key="6">
    <source>
        <dbReference type="ARBA" id="ARBA00022776"/>
    </source>
</evidence>
<feature type="region of interest" description="Disordered" evidence="15">
    <location>
        <begin position="1208"/>
        <end position="1229"/>
    </location>
</feature>
<dbReference type="Gene3D" id="3.40.850.10">
    <property type="entry name" value="Kinesin motor domain"/>
    <property type="match status" value="1"/>
</dbReference>
<feature type="compositionally biased region" description="Basic and acidic residues" evidence="15">
    <location>
        <begin position="1098"/>
        <end position="1113"/>
    </location>
</feature>
<dbReference type="SMART" id="SM00129">
    <property type="entry name" value="KISc"/>
    <property type="match status" value="1"/>
</dbReference>
<dbReference type="InterPro" id="IPR027417">
    <property type="entry name" value="P-loop_NTPase"/>
</dbReference>
<feature type="region of interest" description="Disordered" evidence="15">
    <location>
        <begin position="873"/>
        <end position="910"/>
    </location>
</feature>
<feature type="binding site" evidence="13">
    <location>
        <begin position="194"/>
        <end position="201"/>
    </location>
    <ligand>
        <name>ATP</name>
        <dbReference type="ChEBI" id="CHEBI:30616"/>
    </ligand>
</feature>
<dbReference type="OrthoDB" id="3176171at2759"/>
<keyword evidence="4" id="KW-0493">Microtubule</keyword>
<gene>
    <name evidence="17" type="ORF">BDZ90DRAFT_232466</name>
</gene>
<dbReference type="EMBL" id="KZ819668">
    <property type="protein sequence ID" value="PWN27489.1"/>
    <property type="molecule type" value="Genomic_DNA"/>
</dbReference>
<dbReference type="GeneID" id="37028085"/>
<feature type="region of interest" description="Disordered" evidence="15">
    <location>
        <begin position="1073"/>
        <end position="1193"/>
    </location>
</feature>
<feature type="compositionally biased region" description="Basic and acidic residues" evidence="15">
    <location>
        <begin position="877"/>
        <end position="892"/>
    </location>
</feature>
<dbReference type="GO" id="GO:0072686">
    <property type="term" value="C:mitotic spindle"/>
    <property type="evidence" value="ECO:0007669"/>
    <property type="project" value="TreeGrafter"/>
</dbReference>
<evidence type="ECO:0000256" key="9">
    <source>
        <dbReference type="ARBA" id="ARBA00023175"/>
    </source>
</evidence>
<dbReference type="PROSITE" id="PS50067">
    <property type="entry name" value="KINESIN_MOTOR_2"/>
    <property type="match status" value="1"/>
</dbReference>
<dbReference type="Pfam" id="PF00225">
    <property type="entry name" value="Kinesin"/>
    <property type="match status" value="1"/>
</dbReference>
<comment type="subcellular location">
    <subcellularLocation>
        <location evidence="1">Cytoplasm</location>
        <location evidence="1">Cytoskeleton</location>
    </subcellularLocation>
</comment>
<reference evidence="17 18" key="1">
    <citation type="journal article" date="2018" name="Mol. Biol. Evol.">
        <title>Broad Genomic Sampling Reveals a Smut Pathogenic Ancestry of the Fungal Clade Ustilaginomycotina.</title>
        <authorList>
            <person name="Kijpornyongpan T."/>
            <person name="Mondo S.J."/>
            <person name="Barry K."/>
            <person name="Sandor L."/>
            <person name="Lee J."/>
            <person name="Lipzen A."/>
            <person name="Pangilinan J."/>
            <person name="LaButti K."/>
            <person name="Hainaut M."/>
            <person name="Henrissat B."/>
            <person name="Grigoriev I.V."/>
            <person name="Spatafora J.W."/>
            <person name="Aime M.C."/>
        </authorList>
    </citation>
    <scope>NUCLEOTIDE SEQUENCE [LARGE SCALE GENOMIC DNA]</scope>
    <source>
        <strain evidence="17 18">MCA 5214</strain>
    </source>
</reference>
<dbReference type="FunFam" id="3.40.850.10:FF:000051">
    <property type="entry name" value="Kinesin-like protein bimC"/>
    <property type="match status" value="1"/>
</dbReference>
<evidence type="ECO:0000256" key="15">
    <source>
        <dbReference type="SAM" id="MobiDB-lite"/>
    </source>
</evidence>
<feature type="coiled-coil region" evidence="14">
    <location>
        <begin position="773"/>
        <end position="815"/>
    </location>
</feature>
<feature type="coiled-coil region" evidence="14">
    <location>
        <begin position="555"/>
        <end position="585"/>
    </location>
</feature>
<dbReference type="PANTHER" id="PTHR47970">
    <property type="entry name" value="KINESIN-LIKE PROTEIN KIF11"/>
    <property type="match status" value="1"/>
</dbReference>
<dbReference type="GO" id="GO:0005634">
    <property type="term" value="C:nucleus"/>
    <property type="evidence" value="ECO:0007669"/>
    <property type="project" value="TreeGrafter"/>
</dbReference>
<evidence type="ECO:0000256" key="14">
    <source>
        <dbReference type="SAM" id="Coils"/>
    </source>
</evidence>
<dbReference type="AlphaFoldDB" id="A0A316UQB0"/>
<feature type="region of interest" description="Disordered" evidence="15">
    <location>
        <begin position="925"/>
        <end position="957"/>
    </location>
</feature>
<feature type="compositionally biased region" description="Polar residues" evidence="15">
    <location>
        <begin position="70"/>
        <end position="82"/>
    </location>
</feature>
<keyword evidence="8 14" id="KW-0175">Coiled coil</keyword>
<dbReference type="STRING" id="1569628.A0A316UQB0"/>
<dbReference type="Proteomes" id="UP000245884">
    <property type="component" value="Unassembled WGS sequence"/>
</dbReference>
<dbReference type="GO" id="GO:0008017">
    <property type="term" value="F:microtubule binding"/>
    <property type="evidence" value="ECO:0007669"/>
    <property type="project" value="InterPro"/>
</dbReference>
<keyword evidence="3" id="KW-0132">Cell division</keyword>
<dbReference type="InterPro" id="IPR047149">
    <property type="entry name" value="KIF11-like"/>
</dbReference>
<keyword evidence="2" id="KW-0963">Cytoplasm</keyword>
<evidence type="ECO:0000313" key="17">
    <source>
        <dbReference type="EMBL" id="PWN27489.1"/>
    </source>
</evidence>
<dbReference type="PRINTS" id="PR00380">
    <property type="entry name" value="KINESINHEAVY"/>
</dbReference>
<protein>
    <submittedName>
        <fullName evidence="17">Kinesin-domain-containing protein</fullName>
    </submittedName>
</protein>
<dbReference type="RefSeq" id="XP_025362101.1">
    <property type="nucleotide sequence ID" value="XM_025506262.1"/>
</dbReference>
<evidence type="ECO:0000256" key="7">
    <source>
        <dbReference type="ARBA" id="ARBA00022840"/>
    </source>
</evidence>
<keyword evidence="9 13" id="KW-0505">Motor protein</keyword>